<keyword evidence="4" id="KW-0808">Transferase</keyword>
<keyword evidence="9" id="KW-0378">Hydrolase</keyword>
<keyword evidence="11" id="KW-0460">Magnesium</keyword>
<evidence type="ECO:0000256" key="12">
    <source>
        <dbReference type="ARBA" id="ARBA00022932"/>
    </source>
</evidence>
<keyword evidence="12" id="KW-0239">DNA-directed DNA polymerase</keyword>
<sequence length="261" mass="29550">MDQNPEKFEFTPSNLEEARKHISHYPDDRKVATREIVLDTETTGLDAATGDRIIEIGCVELVDFVMTGQVFHKYINPERDIPIAATKIHGITTDMVRDMPRFAEIADQFLSFVQDSVLVIHNAGFDLKFIEMEMERVGKTRPDNPIVDTLEVARRKFPGMPASLDALCKRFDISTSSRKFHGALKDAILLARVYVELCGGIQRSLGFAIGEPDRAAKENSVSKPTLQAPREFAISDLEHELHMKSISKMKDPIWNMYLKNE</sequence>
<keyword evidence="5" id="KW-0548">Nucleotidyltransferase</keyword>
<dbReference type="NCBIfam" id="TIGR01406">
    <property type="entry name" value="dnaQ_proteo"/>
    <property type="match status" value="1"/>
</dbReference>
<dbReference type="PANTHER" id="PTHR30231">
    <property type="entry name" value="DNA POLYMERASE III SUBUNIT EPSILON"/>
    <property type="match status" value="1"/>
</dbReference>
<name>A0A6A6K093_HEVBR</name>
<dbReference type="SUPFAM" id="SSF53098">
    <property type="entry name" value="Ribonuclease H-like"/>
    <property type="match status" value="1"/>
</dbReference>
<protein>
    <recommendedName>
        <fullName evidence="3">DNA polymerase III subunit epsilon</fullName>
    </recommendedName>
</protein>
<dbReference type="Proteomes" id="UP000467840">
    <property type="component" value="Unassembled WGS sequence"/>
</dbReference>
<dbReference type="GO" id="GO:0005829">
    <property type="term" value="C:cytosol"/>
    <property type="evidence" value="ECO:0007669"/>
    <property type="project" value="TreeGrafter"/>
</dbReference>
<dbReference type="NCBIfam" id="NF004316">
    <property type="entry name" value="PRK05711.1"/>
    <property type="match status" value="1"/>
</dbReference>
<evidence type="ECO:0000313" key="16">
    <source>
        <dbReference type="Proteomes" id="UP000467840"/>
    </source>
</evidence>
<evidence type="ECO:0000256" key="9">
    <source>
        <dbReference type="ARBA" id="ARBA00022801"/>
    </source>
</evidence>
<dbReference type="GO" id="GO:0046872">
    <property type="term" value="F:metal ion binding"/>
    <property type="evidence" value="ECO:0007669"/>
    <property type="project" value="UniProtKB-KW"/>
</dbReference>
<dbReference type="SMART" id="SM00479">
    <property type="entry name" value="EXOIII"/>
    <property type="match status" value="1"/>
</dbReference>
<comment type="cofactor">
    <cofactor evidence="1">
        <name>Mn(2+)</name>
        <dbReference type="ChEBI" id="CHEBI:29035"/>
    </cofactor>
</comment>
<keyword evidence="8" id="KW-0479">Metal-binding</keyword>
<evidence type="ECO:0000256" key="7">
    <source>
        <dbReference type="ARBA" id="ARBA00022722"/>
    </source>
</evidence>
<dbReference type="FunFam" id="3.30.420.10:FF:000012">
    <property type="entry name" value="DNA polymerase III subunit epsilon"/>
    <property type="match status" value="1"/>
</dbReference>
<dbReference type="AlphaFoldDB" id="A0A6A6K093"/>
<keyword evidence="6" id="KW-0235">DNA replication</keyword>
<keyword evidence="10" id="KW-0269">Exonuclease</keyword>
<gene>
    <name evidence="15" type="ORF">GH714_042699</name>
</gene>
<keyword evidence="16" id="KW-1185">Reference proteome</keyword>
<keyword evidence="7" id="KW-0540">Nuclease</keyword>
<evidence type="ECO:0000256" key="10">
    <source>
        <dbReference type="ARBA" id="ARBA00022839"/>
    </source>
</evidence>
<evidence type="ECO:0000256" key="5">
    <source>
        <dbReference type="ARBA" id="ARBA00022695"/>
    </source>
</evidence>
<feature type="domain" description="Exonuclease" evidence="14">
    <location>
        <begin position="34"/>
        <end position="203"/>
    </location>
</feature>
<comment type="cofactor">
    <cofactor evidence="2">
        <name>Mg(2+)</name>
        <dbReference type="ChEBI" id="CHEBI:18420"/>
    </cofactor>
</comment>
<evidence type="ECO:0000256" key="13">
    <source>
        <dbReference type="ARBA" id="ARBA00023211"/>
    </source>
</evidence>
<dbReference type="InterPro" id="IPR006054">
    <property type="entry name" value="DnaQ"/>
</dbReference>
<comment type="caution">
    <text evidence="15">The sequence shown here is derived from an EMBL/GenBank/DDBJ whole genome shotgun (WGS) entry which is preliminary data.</text>
</comment>
<organism evidence="15 16">
    <name type="scientific">Hevea brasiliensis</name>
    <name type="common">Para rubber tree</name>
    <name type="synonym">Siphonia brasiliensis</name>
    <dbReference type="NCBI Taxonomy" id="3981"/>
    <lineage>
        <taxon>Eukaryota</taxon>
        <taxon>Viridiplantae</taxon>
        <taxon>Streptophyta</taxon>
        <taxon>Embryophyta</taxon>
        <taxon>Tracheophyta</taxon>
        <taxon>Spermatophyta</taxon>
        <taxon>Magnoliopsida</taxon>
        <taxon>eudicotyledons</taxon>
        <taxon>Gunneridae</taxon>
        <taxon>Pentapetalae</taxon>
        <taxon>rosids</taxon>
        <taxon>fabids</taxon>
        <taxon>Malpighiales</taxon>
        <taxon>Euphorbiaceae</taxon>
        <taxon>Crotonoideae</taxon>
        <taxon>Micrandreae</taxon>
        <taxon>Hevea</taxon>
    </lineage>
</organism>
<evidence type="ECO:0000256" key="6">
    <source>
        <dbReference type="ARBA" id="ARBA00022705"/>
    </source>
</evidence>
<evidence type="ECO:0000256" key="3">
    <source>
        <dbReference type="ARBA" id="ARBA00020352"/>
    </source>
</evidence>
<dbReference type="CDD" id="cd06131">
    <property type="entry name" value="DNA_pol_III_epsilon_Ecoli_like"/>
    <property type="match status" value="1"/>
</dbReference>
<dbReference type="PANTHER" id="PTHR30231:SF41">
    <property type="entry name" value="DNA POLYMERASE III SUBUNIT EPSILON"/>
    <property type="match status" value="1"/>
</dbReference>
<evidence type="ECO:0000256" key="8">
    <source>
        <dbReference type="ARBA" id="ARBA00022723"/>
    </source>
</evidence>
<evidence type="ECO:0000256" key="1">
    <source>
        <dbReference type="ARBA" id="ARBA00001936"/>
    </source>
</evidence>
<evidence type="ECO:0000256" key="4">
    <source>
        <dbReference type="ARBA" id="ARBA00022679"/>
    </source>
</evidence>
<proteinExistence type="predicted"/>
<accession>A0A6A6K093</accession>
<dbReference type="NCBIfam" id="TIGR00573">
    <property type="entry name" value="dnaq"/>
    <property type="match status" value="1"/>
</dbReference>
<dbReference type="GO" id="GO:0003677">
    <property type="term" value="F:DNA binding"/>
    <property type="evidence" value="ECO:0007669"/>
    <property type="project" value="InterPro"/>
</dbReference>
<dbReference type="InterPro" id="IPR012337">
    <property type="entry name" value="RNaseH-like_sf"/>
</dbReference>
<dbReference type="InterPro" id="IPR006309">
    <property type="entry name" value="DnaQ_proteo"/>
</dbReference>
<evidence type="ECO:0000259" key="14">
    <source>
        <dbReference type="SMART" id="SM00479"/>
    </source>
</evidence>
<reference evidence="15 16" key="1">
    <citation type="journal article" date="2020" name="Mol. Plant">
        <title>The Chromosome-Based Rubber Tree Genome Provides New Insights into Spurge Genome Evolution and Rubber Biosynthesis.</title>
        <authorList>
            <person name="Liu J."/>
            <person name="Shi C."/>
            <person name="Shi C.C."/>
            <person name="Li W."/>
            <person name="Zhang Q.J."/>
            <person name="Zhang Y."/>
            <person name="Li K."/>
            <person name="Lu H.F."/>
            <person name="Shi C."/>
            <person name="Zhu S.T."/>
            <person name="Xiao Z.Y."/>
            <person name="Nan H."/>
            <person name="Yue Y."/>
            <person name="Zhu X.G."/>
            <person name="Wu Y."/>
            <person name="Hong X.N."/>
            <person name="Fan G.Y."/>
            <person name="Tong Y."/>
            <person name="Zhang D."/>
            <person name="Mao C.L."/>
            <person name="Liu Y.L."/>
            <person name="Hao S.J."/>
            <person name="Liu W.Q."/>
            <person name="Lv M.Q."/>
            <person name="Zhang H.B."/>
            <person name="Liu Y."/>
            <person name="Hu-Tang G.R."/>
            <person name="Wang J.P."/>
            <person name="Wang J.H."/>
            <person name="Sun Y.H."/>
            <person name="Ni S.B."/>
            <person name="Chen W.B."/>
            <person name="Zhang X.C."/>
            <person name="Jiao Y.N."/>
            <person name="Eichler E.E."/>
            <person name="Li G.H."/>
            <person name="Liu X."/>
            <person name="Gao L.Z."/>
        </authorList>
    </citation>
    <scope>NUCLEOTIDE SEQUENCE [LARGE SCALE GENOMIC DNA]</scope>
    <source>
        <strain evidence="16">cv. GT1</strain>
        <tissue evidence="15">Leaf</tissue>
    </source>
</reference>
<dbReference type="Gene3D" id="3.30.420.10">
    <property type="entry name" value="Ribonuclease H-like superfamily/Ribonuclease H"/>
    <property type="match status" value="1"/>
</dbReference>
<evidence type="ECO:0000256" key="11">
    <source>
        <dbReference type="ARBA" id="ARBA00022842"/>
    </source>
</evidence>
<dbReference type="InterPro" id="IPR013520">
    <property type="entry name" value="Ribonucl_H"/>
</dbReference>
<dbReference type="GO" id="GO:0008408">
    <property type="term" value="F:3'-5' exonuclease activity"/>
    <property type="evidence" value="ECO:0007669"/>
    <property type="project" value="TreeGrafter"/>
</dbReference>
<dbReference type="InterPro" id="IPR036397">
    <property type="entry name" value="RNaseH_sf"/>
</dbReference>
<keyword evidence="13" id="KW-0464">Manganese</keyword>
<evidence type="ECO:0000256" key="2">
    <source>
        <dbReference type="ARBA" id="ARBA00001946"/>
    </source>
</evidence>
<dbReference type="Pfam" id="PF00929">
    <property type="entry name" value="RNase_T"/>
    <property type="match status" value="1"/>
</dbReference>
<dbReference type="GO" id="GO:0003887">
    <property type="term" value="F:DNA-directed DNA polymerase activity"/>
    <property type="evidence" value="ECO:0007669"/>
    <property type="project" value="UniProtKB-KW"/>
</dbReference>
<dbReference type="GO" id="GO:0045004">
    <property type="term" value="P:DNA replication proofreading"/>
    <property type="evidence" value="ECO:0007669"/>
    <property type="project" value="TreeGrafter"/>
</dbReference>
<dbReference type="EMBL" id="JAAGAX010000511">
    <property type="protein sequence ID" value="KAF2281875.1"/>
    <property type="molecule type" value="Genomic_DNA"/>
</dbReference>
<evidence type="ECO:0000313" key="15">
    <source>
        <dbReference type="EMBL" id="KAF2281875.1"/>
    </source>
</evidence>